<dbReference type="HOGENOM" id="CLU_2868491_0_0_1"/>
<reference evidence="2" key="2">
    <citation type="submission" date="2015-01" db="EMBL/GenBank/DDBJ databases">
        <title>Evolutionary Origins and Diversification of the Mycorrhizal Mutualists.</title>
        <authorList>
            <consortium name="DOE Joint Genome Institute"/>
            <consortium name="Mycorrhizal Genomics Consortium"/>
            <person name="Kohler A."/>
            <person name="Kuo A."/>
            <person name="Nagy L.G."/>
            <person name="Floudas D."/>
            <person name="Copeland A."/>
            <person name="Barry K.W."/>
            <person name="Cichocki N."/>
            <person name="Veneault-Fourrey C."/>
            <person name="LaButti K."/>
            <person name="Lindquist E.A."/>
            <person name="Lipzen A."/>
            <person name="Lundell T."/>
            <person name="Morin E."/>
            <person name="Murat C."/>
            <person name="Riley R."/>
            <person name="Ohm R."/>
            <person name="Sun H."/>
            <person name="Tunlid A."/>
            <person name="Henrissat B."/>
            <person name="Grigoriev I.V."/>
            <person name="Hibbett D.S."/>
            <person name="Martin F."/>
        </authorList>
    </citation>
    <scope>NUCLEOTIDE SEQUENCE [LARGE SCALE GENOMIC DNA]</scope>
    <source>
        <strain evidence="2">F 1598</strain>
    </source>
</reference>
<dbReference type="EMBL" id="KN833049">
    <property type="protein sequence ID" value="KIM75202.1"/>
    <property type="molecule type" value="Genomic_DNA"/>
</dbReference>
<gene>
    <name evidence="1" type="ORF">PILCRDRAFT_827445</name>
</gene>
<reference evidence="1 2" key="1">
    <citation type="submission" date="2014-04" db="EMBL/GenBank/DDBJ databases">
        <authorList>
            <consortium name="DOE Joint Genome Institute"/>
            <person name="Kuo A."/>
            <person name="Tarkka M."/>
            <person name="Buscot F."/>
            <person name="Kohler A."/>
            <person name="Nagy L.G."/>
            <person name="Floudas D."/>
            <person name="Copeland A."/>
            <person name="Barry K.W."/>
            <person name="Cichocki N."/>
            <person name="Veneault-Fourrey C."/>
            <person name="LaButti K."/>
            <person name="Lindquist E.A."/>
            <person name="Lipzen A."/>
            <person name="Lundell T."/>
            <person name="Morin E."/>
            <person name="Murat C."/>
            <person name="Sun H."/>
            <person name="Tunlid A."/>
            <person name="Henrissat B."/>
            <person name="Grigoriev I.V."/>
            <person name="Hibbett D.S."/>
            <person name="Martin F."/>
            <person name="Nordberg H.P."/>
            <person name="Cantor M.N."/>
            <person name="Hua S.X."/>
        </authorList>
    </citation>
    <scope>NUCLEOTIDE SEQUENCE [LARGE SCALE GENOMIC DNA]</scope>
    <source>
        <strain evidence="1 2">F 1598</strain>
    </source>
</reference>
<sequence>MAWYVASEYIADRNSSQNKFRSKVQIYREMESIARKKCEAGSWYEKGEQLNQKYARISKKKLKS</sequence>
<organism evidence="1 2">
    <name type="scientific">Piloderma croceum (strain F 1598)</name>
    <dbReference type="NCBI Taxonomy" id="765440"/>
    <lineage>
        <taxon>Eukaryota</taxon>
        <taxon>Fungi</taxon>
        <taxon>Dikarya</taxon>
        <taxon>Basidiomycota</taxon>
        <taxon>Agaricomycotina</taxon>
        <taxon>Agaricomycetes</taxon>
        <taxon>Agaricomycetidae</taxon>
        <taxon>Atheliales</taxon>
        <taxon>Atheliaceae</taxon>
        <taxon>Piloderma</taxon>
    </lineage>
</organism>
<evidence type="ECO:0000313" key="2">
    <source>
        <dbReference type="Proteomes" id="UP000054166"/>
    </source>
</evidence>
<dbReference type="InParanoid" id="A0A0C3BD48"/>
<evidence type="ECO:0000313" key="1">
    <source>
        <dbReference type="EMBL" id="KIM75202.1"/>
    </source>
</evidence>
<keyword evidence="2" id="KW-1185">Reference proteome</keyword>
<dbReference type="Proteomes" id="UP000054166">
    <property type="component" value="Unassembled WGS sequence"/>
</dbReference>
<proteinExistence type="predicted"/>
<accession>A0A0C3BD48</accession>
<protein>
    <submittedName>
        <fullName evidence="1">Uncharacterized protein</fullName>
    </submittedName>
</protein>
<name>A0A0C3BD48_PILCF</name>
<dbReference type="AlphaFoldDB" id="A0A0C3BD48"/>